<dbReference type="AlphaFoldDB" id="A0A9N8DMG5"/>
<evidence type="ECO:0000313" key="1">
    <source>
        <dbReference type="EMBL" id="CAB9502444.1"/>
    </source>
</evidence>
<sequence length="158" mass="17936">MSILRVIAPYADSGDKVDSPYYGYFMRVLGTMSVTFKVNPLIPYIGVGFNELYGSHVDPSDVHSCVSIESFDVDDADHLTGISSLGHYDVDASPKDFLENFDQQELREVLRLESQPQGNTNLEDTIYDIFDTYLHYWGAAGFEFDWMHKFRTVTGILD</sequence>
<protein>
    <submittedName>
        <fullName evidence="1">Uncharacterized protein</fullName>
    </submittedName>
</protein>
<dbReference type="Proteomes" id="UP001153069">
    <property type="component" value="Unassembled WGS sequence"/>
</dbReference>
<proteinExistence type="predicted"/>
<keyword evidence="2" id="KW-1185">Reference proteome</keyword>
<reference evidence="1" key="1">
    <citation type="submission" date="2020-06" db="EMBL/GenBank/DDBJ databases">
        <authorList>
            <consortium name="Plant Systems Biology data submission"/>
        </authorList>
    </citation>
    <scope>NUCLEOTIDE SEQUENCE</scope>
    <source>
        <strain evidence="1">D6</strain>
    </source>
</reference>
<accession>A0A9N8DMG5</accession>
<evidence type="ECO:0000313" key="2">
    <source>
        <dbReference type="Proteomes" id="UP001153069"/>
    </source>
</evidence>
<organism evidence="1 2">
    <name type="scientific">Seminavis robusta</name>
    <dbReference type="NCBI Taxonomy" id="568900"/>
    <lineage>
        <taxon>Eukaryota</taxon>
        <taxon>Sar</taxon>
        <taxon>Stramenopiles</taxon>
        <taxon>Ochrophyta</taxon>
        <taxon>Bacillariophyta</taxon>
        <taxon>Bacillariophyceae</taxon>
        <taxon>Bacillariophycidae</taxon>
        <taxon>Naviculales</taxon>
        <taxon>Naviculaceae</taxon>
        <taxon>Seminavis</taxon>
    </lineage>
</organism>
<name>A0A9N8DMG5_9STRA</name>
<dbReference type="EMBL" id="CAICTM010000135">
    <property type="protein sequence ID" value="CAB9502444.1"/>
    <property type="molecule type" value="Genomic_DNA"/>
</dbReference>
<gene>
    <name evidence="1" type="ORF">SEMRO_136_G064230.1</name>
</gene>
<comment type="caution">
    <text evidence="1">The sequence shown here is derived from an EMBL/GenBank/DDBJ whole genome shotgun (WGS) entry which is preliminary data.</text>
</comment>